<accession>A0A382IVQ9</accession>
<name>A0A382IVQ9_9ZZZZ</name>
<dbReference type="EMBL" id="UINC01069672">
    <property type="protein sequence ID" value="SVC03227.1"/>
    <property type="molecule type" value="Genomic_DNA"/>
</dbReference>
<feature type="non-terminal residue" evidence="2">
    <location>
        <position position="130"/>
    </location>
</feature>
<organism evidence="2">
    <name type="scientific">marine metagenome</name>
    <dbReference type="NCBI Taxonomy" id="408172"/>
    <lineage>
        <taxon>unclassified sequences</taxon>
        <taxon>metagenomes</taxon>
        <taxon>ecological metagenomes</taxon>
    </lineage>
</organism>
<dbReference type="AlphaFoldDB" id="A0A382IVQ9"/>
<feature type="region of interest" description="Disordered" evidence="1">
    <location>
        <begin position="22"/>
        <end position="44"/>
    </location>
</feature>
<gene>
    <name evidence="2" type="ORF">METZ01_LOCUS256081</name>
</gene>
<evidence type="ECO:0000313" key="2">
    <source>
        <dbReference type="EMBL" id="SVC03227.1"/>
    </source>
</evidence>
<sequence length="130" mass="13379">MSPSCSKWANWSTSTVSWVFVSNPPVEDSPTSSPPEIPKSAAAASGTAVRITTVPSNHTKAAAALSGVVGRAEDRYSAVNRANIVNPTKLLALSRHEPEQGSLLPSEGGVSAGISLEFSPGLSGSWETSS</sequence>
<proteinExistence type="predicted"/>
<reference evidence="2" key="1">
    <citation type="submission" date="2018-05" db="EMBL/GenBank/DDBJ databases">
        <authorList>
            <person name="Lanie J.A."/>
            <person name="Ng W.-L."/>
            <person name="Kazmierczak K.M."/>
            <person name="Andrzejewski T.M."/>
            <person name="Davidsen T.M."/>
            <person name="Wayne K.J."/>
            <person name="Tettelin H."/>
            <person name="Glass J.I."/>
            <person name="Rusch D."/>
            <person name="Podicherti R."/>
            <person name="Tsui H.-C.T."/>
            <person name="Winkler M.E."/>
        </authorList>
    </citation>
    <scope>NUCLEOTIDE SEQUENCE</scope>
</reference>
<protein>
    <submittedName>
        <fullName evidence="2">Uncharacterized protein</fullName>
    </submittedName>
</protein>
<evidence type="ECO:0000256" key="1">
    <source>
        <dbReference type="SAM" id="MobiDB-lite"/>
    </source>
</evidence>